<comment type="caution">
    <text evidence="3">The sequence shown here is derived from an EMBL/GenBank/DDBJ whole genome shotgun (WGS) entry which is preliminary data.</text>
</comment>
<keyword evidence="1" id="KW-0472">Membrane</keyword>
<protein>
    <recommendedName>
        <fullName evidence="2">Polymerase nucleotidyl transferase domain-containing protein</fullName>
    </recommendedName>
</protein>
<dbReference type="PROSITE" id="PS50152">
    <property type="entry name" value="25A_SYNTH_3"/>
    <property type="match status" value="1"/>
</dbReference>
<evidence type="ECO:0000259" key="2">
    <source>
        <dbReference type="Pfam" id="PF01909"/>
    </source>
</evidence>
<dbReference type="InterPro" id="IPR043519">
    <property type="entry name" value="NT_sf"/>
</dbReference>
<reference evidence="4" key="1">
    <citation type="submission" date="2017-09" db="EMBL/GenBank/DDBJ databases">
        <title>Depth-based differentiation of microbial function through sediment-hosted aquifers and enrichment of novel symbionts in the deep terrestrial subsurface.</title>
        <authorList>
            <person name="Probst A.J."/>
            <person name="Ladd B."/>
            <person name="Jarett J.K."/>
            <person name="Geller-Mcgrath D.E."/>
            <person name="Sieber C.M.K."/>
            <person name="Emerson J.B."/>
            <person name="Anantharaman K."/>
            <person name="Thomas B.C."/>
            <person name="Malmstrom R."/>
            <person name="Stieglmeier M."/>
            <person name="Klingl A."/>
            <person name="Woyke T."/>
            <person name="Ryan C.M."/>
            <person name="Banfield J.F."/>
        </authorList>
    </citation>
    <scope>NUCLEOTIDE SEQUENCE [LARGE SCALE GENOMIC DNA]</scope>
</reference>
<feature type="transmembrane region" description="Helical" evidence="1">
    <location>
        <begin position="289"/>
        <end position="308"/>
    </location>
</feature>
<evidence type="ECO:0000256" key="1">
    <source>
        <dbReference type="SAM" id="Phobius"/>
    </source>
</evidence>
<keyword evidence="1" id="KW-1133">Transmembrane helix</keyword>
<sequence>MFNRQDQILIDNFVKELSEKVGDRFGADIDFIILYGSAARGEFVKGASDIDLLIQTKSDEVMEEVKKYATELFWQLDEKYQTNFKEVCAKDANNKVEKAFKSIESKTPLFAPLFVYGPNDLDWVNGKVLKKGVAMGANLFASQYSVFLNFKREGKVYYGRDITKEIKVRGTRWEKLKGIMIPQYFSIVSFLMLLFPVLWRRGIKYAIKAVLYDLDAVLIYIGKIEKYNLDDKIKAFKNATYSERIERFIKEYAKLLARIKMDQNLTQASIIKESLDYKINGFKKGKLSGLYYILRVAKFVFVSNWIAILKMR</sequence>
<feature type="transmembrane region" description="Helical" evidence="1">
    <location>
        <begin position="179"/>
        <end position="199"/>
    </location>
</feature>
<gene>
    <name evidence="3" type="ORF">COV02_02605</name>
</gene>
<dbReference type="InterPro" id="IPR052548">
    <property type="entry name" value="Type_VII_TA_antitoxin"/>
</dbReference>
<dbReference type="Proteomes" id="UP000230959">
    <property type="component" value="Unassembled WGS sequence"/>
</dbReference>
<dbReference type="CDD" id="cd05403">
    <property type="entry name" value="NT_KNTase_like"/>
    <property type="match status" value="1"/>
</dbReference>
<dbReference type="PANTHER" id="PTHR33933">
    <property type="entry name" value="NUCLEOTIDYLTRANSFERASE"/>
    <property type="match status" value="1"/>
</dbReference>
<keyword evidence="1" id="KW-0812">Transmembrane</keyword>
<dbReference type="AlphaFoldDB" id="A0A2M8LA09"/>
<dbReference type="EMBL" id="PFER01000038">
    <property type="protein sequence ID" value="PJE73444.1"/>
    <property type="molecule type" value="Genomic_DNA"/>
</dbReference>
<dbReference type="InterPro" id="IPR002934">
    <property type="entry name" value="Polymerase_NTP_transf_dom"/>
</dbReference>
<feature type="domain" description="Polymerase nucleotidyl transferase" evidence="2">
    <location>
        <begin position="14"/>
        <end position="71"/>
    </location>
</feature>
<organism evidence="3 4">
    <name type="scientific">Candidatus Terrybacteria bacterium CG10_big_fil_rev_8_21_14_0_10_41_10</name>
    <dbReference type="NCBI Taxonomy" id="1975026"/>
    <lineage>
        <taxon>Bacteria</taxon>
        <taxon>Candidatus Terryibacteriota</taxon>
    </lineage>
</organism>
<dbReference type="PANTHER" id="PTHR33933:SF1">
    <property type="entry name" value="PROTEIN ADENYLYLTRANSFERASE MNTA-RELATED"/>
    <property type="match status" value="1"/>
</dbReference>
<dbReference type="Gene3D" id="3.30.460.10">
    <property type="entry name" value="Beta Polymerase, domain 2"/>
    <property type="match status" value="1"/>
</dbReference>
<accession>A0A2M8LA09</accession>
<evidence type="ECO:0000313" key="4">
    <source>
        <dbReference type="Proteomes" id="UP000230959"/>
    </source>
</evidence>
<evidence type="ECO:0000313" key="3">
    <source>
        <dbReference type="EMBL" id="PJE73444.1"/>
    </source>
</evidence>
<dbReference type="SUPFAM" id="SSF81301">
    <property type="entry name" value="Nucleotidyltransferase"/>
    <property type="match status" value="1"/>
</dbReference>
<dbReference type="Pfam" id="PF01909">
    <property type="entry name" value="NTP_transf_2"/>
    <property type="match status" value="1"/>
</dbReference>
<proteinExistence type="predicted"/>
<name>A0A2M8LA09_9BACT</name>
<dbReference type="GO" id="GO:0016779">
    <property type="term" value="F:nucleotidyltransferase activity"/>
    <property type="evidence" value="ECO:0007669"/>
    <property type="project" value="InterPro"/>
</dbReference>